<keyword evidence="2" id="KW-0479">Metal-binding</keyword>
<dbReference type="GO" id="GO:0046872">
    <property type="term" value="F:metal ion binding"/>
    <property type="evidence" value="ECO:0007669"/>
    <property type="project" value="UniProtKB-KW"/>
</dbReference>
<dbReference type="Proteomes" id="UP001234916">
    <property type="component" value="Chromosome"/>
</dbReference>
<dbReference type="NCBIfam" id="TIGR02481">
    <property type="entry name" value="hemeryth_dom"/>
    <property type="match status" value="1"/>
</dbReference>
<evidence type="ECO:0000256" key="2">
    <source>
        <dbReference type="ARBA" id="ARBA00022723"/>
    </source>
</evidence>
<feature type="domain" description="Hemerythrin-like" evidence="4">
    <location>
        <begin position="14"/>
        <end position="118"/>
    </location>
</feature>
<dbReference type="Pfam" id="PF01814">
    <property type="entry name" value="Hemerythrin"/>
    <property type="match status" value="1"/>
</dbReference>
<dbReference type="SUPFAM" id="SSF47188">
    <property type="entry name" value="Hemerythrin-like"/>
    <property type="match status" value="1"/>
</dbReference>
<dbReference type="PANTHER" id="PTHR37164:SF1">
    <property type="entry name" value="BACTERIOHEMERYTHRIN"/>
    <property type="match status" value="1"/>
</dbReference>
<dbReference type="AlphaFoldDB" id="A0AA49IYG1"/>
<dbReference type="InterPro" id="IPR035938">
    <property type="entry name" value="Hemerythrin-like_sf"/>
</dbReference>
<dbReference type="InterPro" id="IPR050669">
    <property type="entry name" value="Hemerythrin"/>
</dbReference>
<dbReference type="KEGG" id="npv:OHM77_01525"/>
<dbReference type="CDD" id="cd12107">
    <property type="entry name" value="Hemerythrin"/>
    <property type="match status" value="1"/>
</dbReference>
<dbReference type="InterPro" id="IPR012827">
    <property type="entry name" value="Hemerythrin_metal-bd"/>
</dbReference>
<evidence type="ECO:0000256" key="3">
    <source>
        <dbReference type="ARBA" id="ARBA00023004"/>
    </source>
</evidence>
<organism evidence="5">
    <name type="scientific">Candidatus Nitricoxidivorans perseverans</name>
    <dbReference type="NCBI Taxonomy" id="2975601"/>
    <lineage>
        <taxon>Bacteria</taxon>
        <taxon>Pseudomonadati</taxon>
        <taxon>Pseudomonadota</taxon>
        <taxon>Betaproteobacteria</taxon>
        <taxon>Nitrosomonadales</taxon>
        <taxon>Sterolibacteriaceae</taxon>
        <taxon>Candidatus Nitricoxidivorans</taxon>
    </lineage>
</organism>
<evidence type="ECO:0000256" key="1">
    <source>
        <dbReference type="ARBA" id="ARBA00010587"/>
    </source>
</evidence>
<dbReference type="Gene3D" id="1.20.120.50">
    <property type="entry name" value="Hemerythrin-like"/>
    <property type="match status" value="1"/>
</dbReference>
<evidence type="ECO:0000259" key="4">
    <source>
        <dbReference type="Pfam" id="PF01814"/>
    </source>
</evidence>
<name>A0AA49IYG1_9PROT</name>
<sequence length="134" mass="15619">MPNRAQWNSDYLVGNETLDNQHRDILAQCDALADCASGSGREVDLKFQESLDELMTRAHKHYSTEEELLARFGCRMLEEHKNERDEFEYLAANIITTENFDKTELQRFLILWWTGHVADSGRHRSFMEKSPPAE</sequence>
<dbReference type="InterPro" id="IPR012312">
    <property type="entry name" value="Hemerythrin-like"/>
</dbReference>
<accession>A0AA49IYG1</accession>
<evidence type="ECO:0000313" key="5">
    <source>
        <dbReference type="EMBL" id="WIM05998.1"/>
    </source>
</evidence>
<protein>
    <submittedName>
        <fullName evidence="5">Hemerythrin domain-containing protein</fullName>
    </submittedName>
</protein>
<reference evidence="5" key="1">
    <citation type="journal article" date="2023" name="Nat. Microbiol.">
        <title>Enrichment and characterization of a nitric oxide-reducing microbial community in a continuous bioreactor.</title>
        <authorList>
            <person name="Garrido-Amador P."/>
            <person name="Stortenbeker N."/>
            <person name="Wessels H.J.C.T."/>
            <person name="Speth D.R."/>
            <person name="Garcia-Heredia I."/>
            <person name="Kartal B."/>
        </authorList>
    </citation>
    <scope>NUCLEOTIDE SEQUENCE</scope>
    <source>
        <strain evidence="5">MAG1</strain>
    </source>
</reference>
<gene>
    <name evidence="5" type="ORF">OHM77_01525</name>
</gene>
<comment type="similarity">
    <text evidence="1">Belongs to the hemerythrin family.</text>
</comment>
<keyword evidence="3" id="KW-0408">Iron</keyword>
<dbReference type="EMBL" id="CP107246">
    <property type="protein sequence ID" value="WIM05998.1"/>
    <property type="molecule type" value="Genomic_DNA"/>
</dbReference>
<dbReference type="PANTHER" id="PTHR37164">
    <property type="entry name" value="BACTERIOHEMERYTHRIN"/>
    <property type="match status" value="1"/>
</dbReference>
<proteinExistence type="inferred from homology"/>